<dbReference type="PRINTS" id="PR00982">
    <property type="entry name" value="TRNASYNTHLYS"/>
</dbReference>
<keyword evidence="7" id="KW-0648">Protein biosynthesis</keyword>
<dbReference type="GO" id="GO:0004824">
    <property type="term" value="F:lysine-tRNA ligase activity"/>
    <property type="evidence" value="ECO:0007669"/>
    <property type="project" value="UniProtKB-UniRule"/>
</dbReference>
<comment type="catalytic activity">
    <reaction evidence="6 7 8">
        <text>tRNA(Lys) + L-lysine + ATP = L-lysyl-tRNA(Lys) + AMP + diphosphate</text>
        <dbReference type="Rhea" id="RHEA:20792"/>
        <dbReference type="Rhea" id="RHEA-COMP:9696"/>
        <dbReference type="Rhea" id="RHEA-COMP:9697"/>
        <dbReference type="ChEBI" id="CHEBI:30616"/>
        <dbReference type="ChEBI" id="CHEBI:32551"/>
        <dbReference type="ChEBI" id="CHEBI:33019"/>
        <dbReference type="ChEBI" id="CHEBI:78442"/>
        <dbReference type="ChEBI" id="CHEBI:78529"/>
        <dbReference type="ChEBI" id="CHEBI:456215"/>
        <dbReference type="EC" id="6.1.1.6"/>
    </reaction>
</comment>
<comment type="subunit">
    <text evidence="7">Homodimer.</text>
</comment>
<keyword evidence="7 8" id="KW-0460">Magnesium</keyword>
<name>A0A124FN20_9CHLR</name>
<dbReference type="PATRIC" id="fig|167964.4.peg.1266"/>
<evidence type="ECO:0000256" key="2">
    <source>
        <dbReference type="ARBA" id="ARBA00022723"/>
    </source>
</evidence>
<feature type="binding site" evidence="7">
    <location>
        <position position="422"/>
    </location>
    <ligand>
        <name>Mg(2+)</name>
        <dbReference type="ChEBI" id="CHEBI:18420"/>
        <label>1</label>
    </ligand>
</feature>
<keyword evidence="7" id="KW-0963">Cytoplasm</keyword>
<dbReference type="GO" id="GO:0005524">
    <property type="term" value="F:ATP binding"/>
    <property type="evidence" value="ECO:0007669"/>
    <property type="project" value="UniProtKB-UniRule"/>
</dbReference>
<dbReference type="EC" id="6.1.1.6" evidence="7"/>
<reference evidence="10 11" key="1">
    <citation type="journal article" date="2015" name="MBio">
        <title>Genome-Resolved Metagenomic Analysis Reveals Roles for Candidate Phyla and Other Microbial Community Members in Biogeochemical Transformations in Oil Reservoirs.</title>
        <authorList>
            <person name="Hu P."/>
            <person name="Tom L."/>
            <person name="Singh A."/>
            <person name="Thomas B.C."/>
            <person name="Baker B.J."/>
            <person name="Piceno Y.M."/>
            <person name="Andersen G.L."/>
            <person name="Banfield J.F."/>
        </authorList>
    </citation>
    <scope>NUCLEOTIDE SEQUENCE [LARGE SCALE GENOMIC DNA]</scope>
    <source>
        <strain evidence="10">46_16</strain>
    </source>
</reference>
<dbReference type="CDD" id="cd04322">
    <property type="entry name" value="LysRS_N"/>
    <property type="match status" value="1"/>
</dbReference>
<dbReference type="InterPro" id="IPR004365">
    <property type="entry name" value="NA-bd_OB_tRNA"/>
</dbReference>
<dbReference type="Pfam" id="PF00152">
    <property type="entry name" value="tRNA-synt_2"/>
    <property type="match status" value="1"/>
</dbReference>
<evidence type="ECO:0000256" key="6">
    <source>
        <dbReference type="ARBA" id="ARBA00048573"/>
    </source>
</evidence>
<dbReference type="Gene3D" id="3.30.930.10">
    <property type="entry name" value="Bira Bifunctional Protein, Domain 2"/>
    <property type="match status" value="1"/>
</dbReference>
<comment type="caution">
    <text evidence="10">The sequence shown here is derived from an EMBL/GenBank/DDBJ whole genome shotgun (WGS) entry which is preliminary data.</text>
</comment>
<evidence type="ECO:0000256" key="7">
    <source>
        <dbReference type="HAMAP-Rule" id="MF_00252"/>
    </source>
</evidence>
<evidence type="ECO:0000256" key="4">
    <source>
        <dbReference type="ARBA" id="ARBA00022840"/>
    </source>
</evidence>
<keyword evidence="1 7" id="KW-0436">Ligase</keyword>
<accession>A0A124FN20</accession>
<dbReference type="SUPFAM" id="SSF50249">
    <property type="entry name" value="Nucleic acid-binding proteins"/>
    <property type="match status" value="1"/>
</dbReference>
<dbReference type="EMBL" id="LGFU01000022">
    <property type="protein sequence ID" value="KUK46527.1"/>
    <property type="molecule type" value="Genomic_DNA"/>
</dbReference>
<dbReference type="CDD" id="cd00775">
    <property type="entry name" value="LysRS_core"/>
    <property type="match status" value="1"/>
</dbReference>
<dbReference type="NCBIfam" id="NF001756">
    <property type="entry name" value="PRK00484.1"/>
    <property type="match status" value="1"/>
</dbReference>
<proteinExistence type="inferred from homology"/>
<dbReference type="PANTHER" id="PTHR42918">
    <property type="entry name" value="LYSYL-TRNA SYNTHETASE"/>
    <property type="match status" value="1"/>
</dbReference>
<dbReference type="Pfam" id="PF01336">
    <property type="entry name" value="tRNA_anti-codon"/>
    <property type="match status" value="1"/>
</dbReference>
<dbReference type="Proteomes" id="UP000064249">
    <property type="component" value="Unassembled WGS sequence"/>
</dbReference>
<evidence type="ECO:0000256" key="8">
    <source>
        <dbReference type="RuleBase" id="RU000336"/>
    </source>
</evidence>
<evidence type="ECO:0000256" key="5">
    <source>
        <dbReference type="ARBA" id="ARBA00023146"/>
    </source>
</evidence>
<dbReference type="NCBIfam" id="TIGR00499">
    <property type="entry name" value="lysS_bact"/>
    <property type="match status" value="1"/>
</dbReference>
<dbReference type="GO" id="GO:0006430">
    <property type="term" value="P:lysyl-tRNA aminoacylation"/>
    <property type="evidence" value="ECO:0007669"/>
    <property type="project" value="UniProtKB-UniRule"/>
</dbReference>
<feature type="domain" description="Aminoacyl-transfer RNA synthetases class-II family profile" evidence="9">
    <location>
        <begin position="185"/>
        <end position="499"/>
    </location>
</feature>
<keyword evidence="2 7" id="KW-0479">Metal-binding</keyword>
<dbReference type="InterPro" id="IPR018149">
    <property type="entry name" value="Lys-tRNA-synth_II_C"/>
</dbReference>
<keyword evidence="3 7" id="KW-0547">Nucleotide-binding</keyword>
<keyword evidence="4 7" id="KW-0067">ATP-binding</keyword>
<dbReference type="PANTHER" id="PTHR42918:SF15">
    <property type="entry name" value="LYSINE--TRNA LIGASE, CHLOROPLASTIC_MITOCHONDRIAL"/>
    <property type="match status" value="1"/>
</dbReference>
<sequence>MDWNELEKIRLAKVEAMRSEDIEPYPTRSEVDQTIKTAIIAFEDFEKQSEPSINAPQAILAGRIRSKRVMGKLAFCHIEDSSGRLQLMLRVNEIGQGGLKEFDERFDLGDFIQAGGSLMRSRTGEITLLVSEYKMLAKAITPLPAAKDEIVDGKVVHHATLSDPETRYRQRYADLAVNDEARNIFRTRTAIIRALQRFLDKHDFIEVETPILQPIYGGAAARPFSTFHNQLHQELFLRISFELYLKRLLVGGFDRVYEIGRDFRNEGVSFKHNPEFTQLEFYMAYADYEKIMGLTEQMLATVCDEVLGKRTFIFDGQEINMDIPWRRVELRQGILEATGVDIYAYPDAEALYQAMQKAGLNPKEGQPRGKLIDSLIGDFLEPNCIQPTFLYDYPRDISPLAKNKPGNPQIVERFEGFVGGMELCNAFTELNDPLEQEKRFAEMGRTYDADDEENHPMDEDYLQAMSFGMPPSGGFGMGIDRLTMLLTGNRSIREVILFPYLRDIESEE</sequence>
<evidence type="ECO:0000259" key="9">
    <source>
        <dbReference type="PROSITE" id="PS50862"/>
    </source>
</evidence>
<dbReference type="GO" id="GO:0000049">
    <property type="term" value="F:tRNA binding"/>
    <property type="evidence" value="ECO:0007669"/>
    <property type="project" value="TreeGrafter"/>
</dbReference>
<feature type="binding site" evidence="7">
    <location>
        <position position="415"/>
    </location>
    <ligand>
        <name>Mg(2+)</name>
        <dbReference type="ChEBI" id="CHEBI:18420"/>
        <label>1</label>
    </ligand>
</feature>
<dbReference type="InterPro" id="IPR045864">
    <property type="entry name" value="aa-tRNA-synth_II/BPL/LPL"/>
</dbReference>
<dbReference type="Gene3D" id="2.40.50.140">
    <property type="entry name" value="Nucleic acid-binding proteins"/>
    <property type="match status" value="1"/>
</dbReference>
<evidence type="ECO:0000313" key="11">
    <source>
        <dbReference type="Proteomes" id="UP000064249"/>
    </source>
</evidence>
<dbReference type="InterPro" id="IPR012340">
    <property type="entry name" value="NA-bd_OB-fold"/>
</dbReference>
<dbReference type="InterPro" id="IPR004364">
    <property type="entry name" value="Aa-tRNA-synt_II"/>
</dbReference>
<protein>
    <recommendedName>
        <fullName evidence="7">Lysine--tRNA ligase</fullName>
        <ecNumber evidence="7">6.1.1.6</ecNumber>
    </recommendedName>
    <alternativeName>
        <fullName evidence="7">Lysyl-tRNA synthetase</fullName>
        <shortName evidence="7">LysRS</shortName>
    </alternativeName>
</protein>
<evidence type="ECO:0000256" key="3">
    <source>
        <dbReference type="ARBA" id="ARBA00022741"/>
    </source>
</evidence>
<dbReference type="InterPro" id="IPR006195">
    <property type="entry name" value="aa-tRNA-synth_II"/>
</dbReference>
<dbReference type="SUPFAM" id="SSF55681">
    <property type="entry name" value="Class II aaRS and biotin synthetases"/>
    <property type="match status" value="1"/>
</dbReference>
<dbReference type="HAMAP" id="MF_00252">
    <property type="entry name" value="Lys_tRNA_synth_class2"/>
    <property type="match status" value="1"/>
</dbReference>
<dbReference type="InterPro" id="IPR044136">
    <property type="entry name" value="Lys-tRNA-ligase_II_N"/>
</dbReference>
<evidence type="ECO:0000313" key="10">
    <source>
        <dbReference type="EMBL" id="KUK46527.1"/>
    </source>
</evidence>
<dbReference type="AlphaFoldDB" id="A0A124FN20"/>
<comment type="similarity">
    <text evidence="7">Belongs to the class-II aminoacyl-tRNA synthetase family.</text>
</comment>
<evidence type="ECO:0000256" key="1">
    <source>
        <dbReference type="ARBA" id="ARBA00022598"/>
    </source>
</evidence>
<dbReference type="GO" id="GO:0000287">
    <property type="term" value="F:magnesium ion binding"/>
    <property type="evidence" value="ECO:0007669"/>
    <property type="project" value="UniProtKB-UniRule"/>
</dbReference>
<organism evidence="10 11">
    <name type="scientific">Anaerolinea thermophila</name>
    <dbReference type="NCBI Taxonomy" id="167964"/>
    <lineage>
        <taxon>Bacteria</taxon>
        <taxon>Bacillati</taxon>
        <taxon>Chloroflexota</taxon>
        <taxon>Anaerolineae</taxon>
        <taxon>Anaerolineales</taxon>
        <taxon>Anaerolineaceae</taxon>
        <taxon>Anaerolinea</taxon>
    </lineage>
</organism>
<feature type="binding site" evidence="7">
    <location>
        <position position="422"/>
    </location>
    <ligand>
        <name>Mg(2+)</name>
        <dbReference type="ChEBI" id="CHEBI:18420"/>
        <label>2</label>
    </ligand>
</feature>
<keyword evidence="5 7" id="KW-0030">Aminoacyl-tRNA synthetase</keyword>
<dbReference type="InterPro" id="IPR002313">
    <property type="entry name" value="Lys-tRNA-ligase_II"/>
</dbReference>
<dbReference type="PROSITE" id="PS50862">
    <property type="entry name" value="AA_TRNA_LIGASE_II"/>
    <property type="match status" value="1"/>
</dbReference>
<comment type="subcellular location">
    <subcellularLocation>
        <location evidence="7">Cytoplasm</location>
    </subcellularLocation>
</comment>
<comment type="cofactor">
    <cofactor evidence="7 8">
        <name>Mg(2+)</name>
        <dbReference type="ChEBI" id="CHEBI:18420"/>
    </cofactor>
    <text evidence="7 8">Binds 3 Mg(2+) ions per subunit.</text>
</comment>
<dbReference type="GO" id="GO:0005829">
    <property type="term" value="C:cytosol"/>
    <property type="evidence" value="ECO:0007669"/>
    <property type="project" value="TreeGrafter"/>
</dbReference>
<gene>
    <name evidence="7" type="primary">lysS</name>
    <name evidence="10" type="ORF">XD73_0597</name>
</gene>